<name>A0ABQ9XS53_9EUKA</name>
<organism evidence="1 2">
    <name type="scientific">Blattamonas nauphoetae</name>
    <dbReference type="NCBI Taxonomy" id="2049346"/>
    <lineage>
        <taxon>Eukaryota</taxon>
        <taxon>Metamonada</taxon>
        <taxon>Preaxostyla</taxon>
        <taxon>Oxymonadida</taxon>
        <taxon>Blattamonas</taxon>
    </lineage>
</organism>
<dbReference type="Proteomes" id="UP001281761">
    <property type="component" value="Unassembled WGS sequence"/>
</dbReference>
<protein>
    <submittedName>
        <fullName evidence="1">Uncharacterized protein</fullName>
    </submittedName>
</protein>
<proteinExistence type="predicted"/>
<evidence type="ECO:0000313" key="2">
    <source>
        <dbReference type="Proteomes" id="UP001281761"/>
    </source>
</evidence>
<gene>
    <name evidence="1" type="ORF">BLNAU_10547</name>
</gene>
<accession>A0ABQ9XS53</accession>
<keyword evidence="2" id="KW-1185">Reference proteome</keyword>
<comment type="caution">
    <text evidence="1">The sequence shown here is derived from an EMBL/GenBank/DDBJ whole genome shotgun (WGS) entry which is preliminary data.</text>
</comment>
<dbReference type="EMBL" id="JARBJD010000077">
    <property type="protein sequence ID" value="KAK2954527.1"/>
    <property type="molecule type" value="Genomic_DNA"/>
</dbReference>
<evidence type="ECO:0000313" key="1">
    <source>
        <dbReference type="EMBL" id="KAK2954527.1"/>
    </source>
</evidence>
<reference evidence="1 2" key="1">
    <citation type="journal article" date="2022" name="bioRxiv">
        <title>Genomics of Preaxostyla Flagellates Illuminates Evolutionary Transitions and the Path Towards Mitochondrial Loss.</title>
        <authorList>
            <person name="Novak L.V.F."/>
            <person name="Treitli S.C."/>
            <person name="Pyrih J."/>
            <person name="Halakuc P."/>
            <person name="Pipaliya S.V."/>
            <person name="Vacek V."/>
            <person name="Brzon O."/>
            <person name="Soukal P."/>
            <person name="Eme L."/>
            <person name="Dacks J.B."/>
            <person name="Karnkowska A."/>
            <person name="Elias M."/>
            <person name="Hampl V."/>
        </authorList>
    </citation>
    <scope>NUCLEOTIDE SEQUENCE [LARGE SCALE GENOMIC DNA]</scope>
    <source>
        <strain evidence="1">NAU3</strain>
        <tissue evidence="1">Gut</tissue>
    </source>
</reference>
<sequence length="1260" mass="141524">MKEAENNPAKQIDDLLALFSDPNEHHPQPYQQSLVYLLRRHLNHISNAERNDLLTRFGAALSQHNGQDIDIESLLTIVSSDEDVITLFHTSGLSHSILRQVQLEPTEHRHLLQLARISEIYPLVSIPTLSNDLSSLFRTYLCEPLSYLENDHPNRRSSISGYVLILSNDERYRYSTLQVFEEIMCNEFLACAIIGCGEAISETILTHFPTYVVALSNQQRERPRTNYDYRLFQKIIEISQNETDPLERITSFINKMSGEIYTDKPKDQNRPMNILSLCLRYVATFLSAHPDLIDSFIKRITLSSALSKTIFRNDQQLSLLSTLSQSSSPLFPHGLEPLHQLPLTLHAPRSFTDPASSFIRLASTNPAIFGCIVEKYTGHIVDVAVSTAVWTVRVVSVEPSEPHCLDFGRATQNLVVLLKSIAEMKLDLKLPSSDSSSLPSSLLSLLVLCAASTCDELSTAAVSVFSHQFDLTTPYTEALLFTTPTTFPVGDAFTPHHSQMLGENHTKGPCRSICAEAGRCIVLKSHSDVSEADDDIDFARLVELHFAGSLVNAFHSATSLPHSFPFFSPELSRLSQQPSVWNDPIRPSPLASLTMLADLEIRRSFWVPRRGQLVRHPDEEGRDIAFLHLFPFLKAESQAMFLSSFRKFYKSKPHDAIISLDRVVKYLFEMSTANSYNTHIALLKELRKVARFLSDIHLEMHSFEPDPTNRSPFEISILEKLKTAKGEERWRLVTQLVVVSNDAPDLAEELMKAENDAQALLILSVHKIRSTPRFDFHLDTNVAAFDRVVEFAGHANNLPVVSATLTHVVDTIERLDHSSLAVQTFTTERRQALNELVLNILRAMAARRQDGMMEEHFGGKKEMTSQVVKSCLKVLDVLMREESFDTTPFVDSLVSLAVTTDLSLLSSILIVLEKIEERTRNTPSPFSIFSTTTPFRGIHQSSVTKQPLPSIFFSILLSVSIDTVQALSQQNKTRSSSEFCLRPSQTEKRISLSLLLPKLKDKQILAIEMETAETICSMLEEKRASSSGPLTPADSIVVHIDSRCGLTTPQQLCIALHNIVFPEKPIWMTASPLIPLAPFFTRILKIVVPSSTDRTNELATFDENSQLVNVFLSLVLSLVQSATQSSLYTPPLSTPPLSSLLSILSIALVRLDCIPSSLDLHPRFRNMFELRENRSNPQVRQVVLALRSEGMEDRCDLALDPFSLALMNKWTGANAHSKIDRPIHNLYDPGSFPFLAFHSRFEEVGDDVELTFEFPVSPRH</sequence>